<comment type="similarity">
    <text evidence="3">Belongs to the glycosyl hydrolase 5 (cellulase A) family.</text>
</comment>
<dbReference type="InterPro" id="IPR001547">
    <property type="entry name" value="Glyco_hydro_5"/>
</dbReference>
<evidence type="ECO:0000256" key="5">
    <source>
        <dbReference type="ARBA" id="ARBA00022525"/>
    </source>
</evidence>
<name>A0AAX4P5H4_9CHLO</name>
<evidence type="ECO:0000256" key="3">
    <source>
        <dbReference type="ARBA" id="ARBA00005641"/>
    </source>
</evidence>
<evidence type="ECO:0000256" key="8">
    <source>
        <dbReference type="ARBA" id="ARBA00023295"/>
    </source>
</evidence>
<feature type="chain" id="PRO_5043332313" description="mannan endo-1,4-beta-mannosidase" evidence="10">
    <location>
        <begin position="30"/>
        <end position="486"/>
    </location>
</feature>
<dbReference type="InterPro" id="IPR017853">
    <property type="entry name" value="GH"/>
</dbReference>
<feature type="region of interest" description="Disordered" evidence="9">
    <location>
        <begin position="465"/>
        <end position="486"/>
    </location>
</feature>
<evidence type="ECO:0000313" key="13">
    <source>
        <dbReference type="Proteomes" id="UP001472866"/>
    </source>
</evidence>
<dbReference type="AlphaFoldDB" id="A0AAX4P5H4"/>
<dbReference type="EC" id="3.2.1.78" evidence="4"/>
<dbReference type="Proteomes" id="UP001472866">
    <property type="component" value="Chromosome 04"/>
</dbReference>
<keyword evidence="6 10" id="KW-0732">Signal</keyword>
<keyword evidence="7" id="KW-0378">Hydrolase</keyword>
<accession>A0AAX4P5H4</accession>
<proteinExistence type="inferred from homology"/>
<organism evidence="12 13">
    <name type="scientific">Chloropicon roscoffensis</name>
    <dbReference type="NCBI Taxonomy" id="1461544"/>
    <lineage>
        <taxon>Eukaryota</taxon>
        <taxon>Viridiplantae</taxon>
        <taxon>Chlorophyta</taxon>
        <taxon>Chloropicophyceae</taxon>
        <taxon>Chloropicales</taxon>
        <taxon>Chloropicaceae</taxon>
        <taxon>Chloropicon</taxon>
    </lineage>
</organism>
<dbReference type="GO" id="GO:0000272">
    <property type="term" value="P:polysaccharide catabolic process"/>
    <property type="evidence" value="ECO:0007669"/>
    <property type="project" value="InterPro"/>
</dbReference>
<evidence type="ECO:0000256" key="1">
    <source>
        <dbReference type="ARBA" id="ARBA00001678"/>
    </source>
</evidence>
<evidence type="ECO:0000259" key="11">
    <source>
        <dbReference type="Pfam" id="PF26410"/>
    </source>
</evidence>
<dbReference type="EMBL" id="CP151504">
    <property type="protein sequence ID" value="WZN61343.1"/>
    <property type="molecule type" value="Genomic_DNA"/>
</dbReference>
<evidence type="ECO:0000256" key="6">
    <source>
        <dbReference type="ARBA" id="ARBA00022729"/>
    </source>
</evidence>
<protein>
    <recommendedName>
        <fullName evidence="4">mannan endo-1,4-beta-mannosidase</fullName>
        <ecNumber evidence="4">3.2.1.78</ecNumber>
    </recommendedName>
</protein>
<dbReference type="Pfam" id="PF26410">
    <property type="entry name" value="GH5_mannosidase"/>
    <property type="match status" value="1"/>
</dbReference>
<keyword evidence="13" id="KW-1185">Reference proteome</keyword>
<dbReference type="Gene3D" id="3.20.20.80">
    <property type="entry name" value="Glycosidases"/>
    <property type="match status" value="1"/>
</dbReference>
<comment type="catalytic activity">
    <reaction evidence="1">
        <text>Random hydrolysis of (1-&gt;4)-beta-D-mannosidic linkages in mannans, galactomannans and glucomannans.</text>
        <dbReference type="EC" id="3.2.1.78"/>
    </reaction>
</comment>
<dbReference type="GO" id="GO:0016985">
    <property type="term" value="F:mannan endo-1,4-beta-mannosidase activity"/>
    <property type="evidence" value="ECO:0007669"/>
    <property type="project" value="UniProtKB-EC"/>
</dbReference>
<dbReference type="PANTHER" id="PTHR31451:SF39">
    <property type="entry name" value="MANNAN ENDO-1,4-BETA-MANNOSIDASE 1"/>
    <property type="match status" value="1"/>
</dbReference>
<dbReference type="GO" id="GO:0005576">
    <property type="term" value="C:extracellular region"/>
    <property type="evidence" value="ECO:0007669"/>
    <property type="project" value="UniProtKB-SubCell"/>
</dbReference>
<evidence type="ECO:0000313" key="12">
    <source>
        <dbReference type="EMBL" id="WZN61343.1"/>
    </source>
</evidence>
<evidence type="ECO:0000256" key="7">
    <source>
        <dbReference type="ARBA" id="ARBA00022801"/>
    </source>
</evidence>
<dbReference type="SUPFAM" id="SSF51445">
    <property type="entry name" value="(Trans)glycosidases"/>
    <property type="match status" value="1"/>
</dbReference>
<keyword evidence="5" id="KW-0964">Secreted</keyword>
<feature type="domain" description="Glycoside hydrolase family 5" evidence="11">
    <location>
        <begin position="34"/>
        <end position="361"/>
    </location>
</feature>
<reference evidence="12 13" key="1">
    <citation type="submission" date="2024-03" db="EMBL/GenBank/DDBJ databases">
        <title>Complete genome sequence of the green alga Chloropicon roscoffensis RCC1871.</title>
        <authorList>
            <person name="Lemieux C."/>
            <person name="Pombert J.-F."/>
            <person name="Otis C."/>
            <person name="Turmel M."/>
        </authorList>
    </citation>
    <scope>NUCLEOTIDE SEQUENCE [LARGE SCALE GENOMIC DNA]</scope>
    <source>
        <strain evidence="12 13">RCC1871</strain>
    </source>
</reference>
<evidence type="ECO:0000256" key="4">
    <source>
        <dbReference type="ARBA" id="ARBA00012706"/>
    </source>
</evidence>
<keyword evidence="8" id="KW-0326">Glycosidase</keyword>
<evidence type="ECO:0000256" key="2">
    <source>
        <dbReference type="ARBA" id="ARBA00004613"/>
    </source>
</evidence>
<sequence length="486" mass="54618">MMRARSRRRRHALLAASVALLALASFARAERRHFVRIAEDGTSFALDDTDFYVHGFNQVQLMSHAADDAPAPQNASSSHQNGRAKVLEVLGDAEMHGFNVLRTWAFNDGIGMWNALQVYPGIYDEKVFRALDWLLWQCRRHKIRVLLALANSWSEYGGAEQYLEWARSRHDNSSGEPYPTSFYSSLACREMYKRFVRKLLTRRNVYTGVEYREDDYIFGFDLINEPRAHTAGELHSWTREMADFFKSIDGNHLLTSGSEGFFGPSTPDLKKFNPGDWTSTHGNDFYRNHAISSLDFAVFHVYPDTWFNEGEGGETCDTDCAIAFTQDNIRAHLTSPLPKPVVLEEVGKKGEGRDRYLEEVFRAMHDSHIDGGYGAGTIVWQLSPSNFSDVDSFSIYLPEHQSTSSLMREVGVRVASRIASAYHGGLSLAGWVSHITNAKIRRFFGNRFWRKHILPAKPAAAEVSSFAASDPSAGGPKVNDTSAALP</sequence>
<feature type="signal peptide" evidence="10">
    <location>
        <begin position="1"/>
        <end position="29"/>
    </location>
</feature>
<evidence type="ECO:0000256" key="9">
    <source>
        <dbReference type="SAM" id="MobiDB-lite"/>
    </source>
</evidence>
<dbReference type="InterPro" id="IPR045053">
    <property type="entry name" value="MAN-like"/>
</dbReference>
<gene>
    <name evidence="12" type="ORF">HKI87_04g28780</name>
</gene>
<evidence type="ECO:0000256" key="10">
    <source>
        <dbReference type="SAM" id="SignalP"/>
    </source>
</evidence>
<comment type="subcellular location">
    <subcellularLocation>
        <location evidence="2">Secreted</location>
    </subcellularLocation>
</comment>
<dbReference type="PANTHER" id="PTHR31451">
    <property type="match status" value="1"/>
</dbReference>